<protein>
    <recommendedName>
        <fullName evidence="7">HEAT repeat-containing protein 5B</fullName>
    </recommendedName>
</protein>
<evidence type="ECO:0000256" key="3">
    <source>
        <dbReference type="ARBA" id="ARBA00022448"/>
    </source>
</evidence>
<accession>A0A9Q1HMJ4</accession>
<dbReference type="Gene3D" id="1.25.10.10">
    <property type="entry name" value="Leucine-rich Repeat Variant"/>
    <property type="match status" value="2"/>
</dbReference>
<dbReference type="GO" id="GO:0030139">
    <property type="term" value="C:endocytic vesicle"/>
    <property type="evidence" value="ECO:0007669"/>
    <property type="project" value="TreeGrafter"/>
</dbReference>
<evidence type="ECO:0000256" key="5">
    <source>
        <dbReference type="ARBA" id="ARBA00022927"/>
    </source>
</evidence>
<dbReference type="GO" id="GO:0016020">
    <property type="term" value="C:membrane"/>
    <property type="evidence" value="ECO:0007669"/>
    <property type="project" value="TreeGrafter"/>
</dbReference>
<evidence type="ECO:0000256" key="7">
    <source>
        <dbReference type="ARBA" id="ARBA00070809"/>
    </source>
</evidence>
<dbReference type="FunFam" id="1.25.10.10:FF:000203">
    <property type="entry name" value="HEAT repeat containing 5B"/>
    <property type="match status" value="1"/>
</dbReference>
<sequence length="1342" mass="145140">MELAHSLLLNEDALAQITEAKRPVFIFEWLRFLDKVLVAANKVDVKEKQKKLVEQLTGLISSAPGPPTRKLLAKNLATLYSIGDTFTVFQTLDKCNDIIKSKDDTPTYLPTKLAAVACVGAFYEKMGRMLGSSFPETINNLLKALKSAESQGRGEILLSLQKVLSGLGGAAASCHRDIYKNARSLLTDRSMAVRCAVAKCLLELQNEAVFMWTTELENLATLCFKALEGSNYGVRVAVSQLLGTVMATALMPKQAAVMRQNVKKATLEEVLELMATGFLRGGSGFLRSGGEMLKGGGSVSREVRVGVTQAYVVFVTTLGGQWLERNFATFLSHVLELVSHPRATQTHVEAVYSRRCVSFMLRASLGGLLGEKAQIAAAKEVCQAIAKQMRAVGKEVVDGGEVSRFRALQKAVVNDPSGENRAGGADVSASQHVMVCALKELGSLVQSLSATASPLIQEPSIGLLETVTSVLLHPSMAARLAAAWCLRCVAVALPYQLTPLLDRCAERINNLKSSPEAVSGYSFAMAALLGGVHQCPLGIPHAKGKMVVSIAEDLLRTAAQNSRLSLQRTQAGWLLLGALMTLGPSLVRYHLPKMLLLWRNVFPRSQKELEAEKARGDSFTWQVTLEGRAGALCAMRSFVAHCPELLTEDVIRRLMTPIECAMTMMSHVPAVIKVHGAHLKASAAMVRLRLYDILALLPPKTYEGSFNALLRELVAEFTLTDNSANTTTSLLRSLCHYDDSVLMGSWLQETDHKSIEDQLQPNSASGSGALEHDPSSIYLRIPVGEAIPGPLPLGVSVIDASVALFGVVFPHVSFKHRLQMLDHFAECIKQAKGVRQQAVQLNIFTAVLSALKGLAENKSTLGPEEVRRSALALVMGALDNPNPILRCAAGEALGRMAQVVGEASFIARMAQYSFDKLKSARDVVSRTGHSLALGCLHRYVGGIGSGQHLKTSVSILLALAQDGTSHEVQTWALHSLALIVDSSGPMYRGYVEPTLSLVLTLLLTVPPSHTEVHQCLGRCLGALITTVGPELQGNGASISTIRSSCLVGCAIMQDHSDSLVQAAAISCLQQLHMFAPRHVNLSSLVPCLCVHLCSSHLLLRRAAVACLRQLAQREAAEVCEYAMSLAKRAGESKDSSSINLNITETGLEGVLFGMLDRETDRKLCSDIHDTLGHMLSSLAVEKLSHWLKLCKDVLAATTEVGGAVALETRKEDEEKKDEMDDDIMFTALGEDDKNKPSVAPRWVTRVFAADCLCRIVLLCENADGAHFDLATARSAHAKNPKGDLLVLHLSDLIRMAFMAATDHSNQLRMAGLQALEDIIKKFAAVPEPEFPGHVILEQYQAN</sequence>
<dbReference type="GO" id="GO:0015031">
    <property type="term" value="P:protein transport"/>
    <property type="evidence" value="ECO:0007669"/>
    <property type="project" value="UniProtKB-KW"/>
</dbReference>
<keyword evidence="3" id="KW-0813">Transport</keyword>
<dbReference type="GO" id="GO:0006897">
    <property type="term" value="P:endocytosis"/>
    <property type="evidence" value="ECO:0007669"/>
    <property type="project" value="TreeGrafter"/>
</dbReference>
<keyword evidence="4" id="KW-0677">Repeat</keyword>
<organism evidence="8 9">
    <name type="scientific">Conger conger</name>
    <name type="common">Conger eel</name>
    <name type="synonym">Muraena conger</name>
    <dbReference type="NCBI Taxonomy" id="82655"/>
    <lineage>
        <taxon>Eukaryota</taxon>
        <taxon>Metazoa</taxon>
        <taxon>Chordata</taxon>
        <taxon>Craniata</taxon>
        <taxon>Vertebrata</taxon>
        <taxon>Euteleostomi</taxon>
        <taxon>Actinopterygii</taxon>
        <taxon>Neopterygii</taxon>
        <taxon>Teleostei</taxon>
        <taxon>Anguilliformes</taxon>
        <taxon>Congridae</taxon>
        <taxon>Conger</taxon>
    </lineage>
</organism>
<evidence type="ECO:0000313" key="9">
    <source>
        <dbReference type="Proteomes" id="UP001152803"/>
    </source>
</evidence>
<evidence type="ECO:0000256" key="6">
    <source>
        <dbReference type="ARBA" id="ARBA00023329"/>
    </source>
</evidence>
<dbReference type="InterPro" id="IPR011989">
    <property type="entry name" value="ARM-like"/>
</dbReference>
<dbReference type="PANTHER" id="PTHR21663:SF2">
    <property type="entry name" value="HEAT REPEAT-CONTAINING PROTEIN 5B"/>
    <property type="match status" value="1"/>
</dbReference>
<keyword evidence="9" id="KW-1185">Reference proteome</keyword>
<evidence type="ECO:0000256" key="4">
    <source>
        <dbReference type="ARBA" id="ARBA00022737"/>
    </source>
</evidence>
<dbReference type="EMBL" id="JAFJMO010000018">
    <property type="protein sequence ID" value="KAJ8250172.1"/>
    <property type="molecule type" value="Genomic_DNA"/>
</dbReference>
<evidence type="ECO:0000256" key="1">
    <source>
        <dbReference type="ARBA" id="ARBA00004132"/>
    </source>
</evidence>
<comment type="caution">
    <text evidence="8">The sequence shown here is derived from an EMBL/GenBank/DDBJ whole genome shotgun (WGS) entry which is preliminary data.</text>
</comment>
<dbReference type="GO" id="GO:0005794">
    <property type="term" value="C:Golgi apparatus"/>
    <property type="evidence" value="ECO:0007669"/>
    <property type="project" value="TreeGrafter"/>
</dbReference>
<dbReference type="InterPro" id="IPR040108">
    <property type="entry name" value="Laa1/Sip1/HEATR5"/>
</dbReference>
<dbReference type="InterPro" id="IPR046837">
    <property type="entry name" value="Laa1/Sip1/HEATR5-like_HEAT"/>
</dbReference>
<gene>
    <name evidence="8" type="ORF">COCON_G00220940</name>
</gene>
<keyword evidence="6" id="KW-0968">Cytoplasmic vesicle</keyword>
<dbReference type="FunFam" id="1.25.10.10:FF:000202">
    <property type="entry name" value="HEAT repeat-containing protein 5B isoform X1"/>
    <property type="match status" value="1"/>
</dbReference>
<dbReference type="OrthoDB" id="192608at2759"/>
<dbReference type="InterPro" id="IPR016024">
    <property type="entry name" value="ARM-type_fold"/>
</dbReference>
<dbReference type="GO" id="GO:0005829">
    <property type="term" value="C:cytosol"/>
    <property type="evidence" value="ECO:0007669"/>
    <property type="project" value="GOC"/>
</dbReference>
<reference evidence="8" key="1">
    <citation type="journal article" date="2023" name="Science">
        <title>Genome structures resolve the early diversification of teleost fishes.</title>
        <authorList>
            <person name="Parey E."/>
            <person name="Louis A."/>
            <person name="Montfort J."/>
            <person name="Bouchez O."/>
            <person name="Roques C."/>
            <person name="Iampietro C."/>
            <person name="Lluch J."/>
            <person name="Castinel A."/>
            <person name="Donnadieu C."/>
            <person name="Desvignes T."/>
            <person name="Floi Bucao C."/>
            <person name="Jouanno E."/>
            <person name="Wen M."/>
            <person name="Mejri S."/>
            <person name="Dirks R."/>
            <person name="Jansen H."/>
            <person name="Henkel C."/>
            <person name="Chen W.J."/>
            <person name="Zahm M."/>
            <person name="Cabau C."/>
            <person name="Klopp C."/>
            <person name="Thompson A.W."/>
            <person name="Robinson-Rechavi M."/>
            <person name="Braasch I."/>
            <person name="Lecointre G."/>
            <person name="Bobe J."/>
            <person name="Postlethwait J.H."/>
            <person name="Berthelot C."/>
            <person name="Roest Crollius H."/>
            <person name="Guiguen Y."/>
        </authorList>
    </citation>
    <scope>NUCLEOTIDE SEQUENCE</scope>
    <source>
        <strain evidence="8">Concon-B</strain>
    </source>
</reference>
<proteinExistence type="inferred from homology"/>
<name>A0A9Q1HMJ4_CONCO</name>
<comment type="similarity">
    <text evidence="2">Belongs to the HEATR5 family.</text>
</comment>
<dbReference type="PANTHER" id="PTHR21663">
    <property type="entry name" value="HYPOTHETICAL HEAT DOMAIN-CONTAINING"/>
    <property type="match status" value="1"/>
</dbReference>
<comment type="subcellular location">
    <subcellularLocation>
        <location evidence="1">Cytoplasmic vesicle</location>
        <location evidence="1">Clathrin-coated vesicle</location>
    </subcellularLocation>
</comment>
<dbReference type="GO" id="GO:0042147">
    <property type="term" value="P:retrograde transport, endosome to Golgi"/>
    <property type="evidence" value="ECO:0007669"/>
    <property type="project" value="TreeGrafter"/>
</dbReference>
<dbReference type="GO" id="GO:0030136">
    <property type="term" value="C:clathrin-coated vesicle"/>
    <property type="evidence" value="ECO:0007669"/>
    <property type="project" value="UniProtKB-SubCell"/>
</dbReference>
<evidence type="ECO:0000313" key="8">
    <source>
        <dbReference type="EMBL" id="KAJ8250172.1"/>
    </source>
</evidence>
<dbReference type="SUPFAM" id="SSF48371">
    <property type="entry name" value="ARM repeat"/>
    <property type="match status" value="1"/>
</dbReference>
<dbReference type="Proteomes" id="UP001152803">
    <property type="component" value="Unassembled WGS sequence"/>
</dbReference>
<evidence type="ECO:0000256" key="2">
    <source>
        <dbReference type="ARBA" id="ARBA00008304"/>
    </source>
</evidence>
<keyword evidence="5" id="KW-0653">Protein transport</keyword>
<dbReference type="Pfam" id="PF20210">
    <property type="entry name" value="Laa1_Sip1_HTR5"/>
    <property type="match status" value="1"/>
</dbReference>
<dbReference type="FunFam" id="1.25.10.10:FF:000262">
    <property type="entry name" value="HEAT repeat-containing protein 5B"/>
    <property type="match status" value="1"/>
</dbReference>